<dbReference type="SFLD" id="SFLDG01067">
    <property type="entry name" value="SPASM/twitch_domain_containing"/>
    <property type="match status" value="1"/>
</dbReference>
<sequence>MINHYLGNQIYSKCKEETLIFSEEQTKMVEMHLKGFSEEKILKEIFPKSTDKEIEDNIEQFKSILYNIINMCDLYHDKPTGEKGKWYPMVINLEMTNKCNFNCPFCYKNASLSKNDFIEEEIIQFICNNLENKVNVLHLTGGEPLIYPNINNIIAKLSRKFRVNITSNFSLHNNLDDETLKKVNSLQISLYGYDKNSYVNNIHSDYFSNVYDGIRRLENLGINYYFMIVATEFVYKNIDKYKKFLDQFDKSKIKIENYNNVGRFKNKDLYDYKSKIMDNLKLDIINSEFDVEKKSFEDNLNLPLKCGAGVKHITISEKGKVYPCIDLERCENIGVEFNEYKHYLKNGQIYNFLSQNFEFNEEDIAICNEYFEKTRQFYEK</sequence>
<evidence type="ECO:0000313" key="6">
    <source>
        <dbReference type="EMBL" id="OXZ37338.1"/>
    </source>
</evidence>
<dbReference type="PANTHER" id="PTHR11228">
    <property type="entry name" value="RADICAL SAM DOMAIN PROTEIN"/>
    <property type="match status" value="1"/>
</dbReference>
<dbReference type="Proteomes" id="UP000215361">
    <property type="component" value="Unassembled WGS sequence"/>
</dbReference>
<dbReference type="InterPro" id="IPR013785">
    <property type="entry name" value="Aldolase_TIM"/>
</dbReference>
<evidence type="ECO:0000313" key="7">
    <source>
        <dbReference type="Proteomes" id="UP000215361"/>
    </source>
</evidence>
<dbReference type="InterPro" id="IPR050377">
    <property type="entry name" value="Radical_SAM_PqqE_MftC-like"/>
</dbReference>
<dbReference type="SFLD" id="SFLDS00029">
    <property type="entry name" value="Radical_SAM"/>
    <property type="match status" value="1"/>
</dbReference>
<dbReference type="GO" id="GO:0003824">
    <property type="term" value="F:catalytic activity"/>
    <property type="evidence" value="ECO:0007669"/>
    <property type="project" value="InterPro"/>
</dbReference>
<name>A0A233VY63_FINMA</name>
<dbReference type="InterPro" id="IPR058240">
    <property type="entry name" value="rSAM_sf"/>
</dbReference>
<dbReference type="SUPFAM" id="SSF102114">
    <property type="entry name" value="Radical SAM enzymes"/>
    <property type="match status" value="1"/>
</dbReference>
<evidence type="ECO:0000256" key="4">
    <source>
        <dbReference type="ARBA" id="ARBA00023014"/>
    </source>
</evidence>
<dbReference type="InterPro" id="IPR007197">
    <property type="entry name" value="rSAM"/>
</dbReference>
<keyword evidence="1" id="KW-0949">S-adenosyl-L-methionine</keyword>
<dbReference type="CDD" id="cd01335">
    <property type="entry name" value="Radical_SAM"/>
    <property type="match status" value="1"/>
</dbReference>
<dbReference type="PANTHER" id="PTHR11228:SF7">
    <property type="entry name" value="PQQA PEPTIDE CYCLASE"/>
    <property type="match status" value="1"/>
</dbReference>
<keyword evidence="4" id="KW-0411">Iron-sulfur</keyword>
<organism evidence="6 7">
    <name type="scientific">Finegoldia magna</name>
    <name type="common">Peptostreptococcus magnus</name>
    <dbReference type="NCBI Taxonomy" id="1260"/>
    <lineage>
        <taxon>Bacteria</taxon>
        <taxon>Bacillati</taxon>
        <taxon>Bacillota</taxon>
        <taxon>Tissierellia</taxon>
        <taxon>Tissierellales</taxon>
        <taxon>Peptoniphilaceae</taxon>
        <taxon>Finegoldia</taxon>
    </lineage>
</organism>
<reference evidence="7" key="1">
    <citation type="submission" date="2017-04" db="EMBL/GenBank/DDBJ databases">
        <title>Finegoldia magna isolated from orthopedic joint implant-associated infections.</title>
        <authorList>
            <person name="Bjorklund S."/>
            <person name="Bruggemann H."/>
            <person name="Jensen A."/>
            <person name="Hellmark B."/>
            <person name="Soderquist B."/>
        </authorList>
    </citation>
    <scope>NUCLEOTIDE SEQUENCE [LARGE SCALE GENOMIC DNA]</scope>
    <source>
        <strain evidence="7">08T492</strain>
    </source>
</reference>
<evidence type="ECO:0000256" key="3">
    <source>
        <dbReference type="ARBA" id="ARBA00023004"/>
    </source>
</evidence>
<dbReference type="GO" id="GO:0051536">
    <property type="term" value="F:iron-sulfur cluster binding"/>
    <property type="evidence" value="ECO:0007669"/>
    <property type="project" value="UniProtKB-KW"/>
</dbReference>
<proteinExistence type="predicted"/>
<feature type="domain" description="Radical SAM core" evidence="5">
    <location>
        <begin position="85"/>
        <end position="292"/>
    </location>
</feature>
<comment type="caution">
    <text evidence="6">The sequence shown here is derived from an EMBL/GenBank/DDBJ whole genome shotgun (WGS) entry which is preliminary data.</text>
</comment>
<protein>
    <recommendedName>
        <fullName evidence="5">Radical SAM core domain-containing protein</fullName>
    </recommendedName>
</protein>
<dbReference type="GO" id="GO:0046872">
    <property type="term" value="F:metal ion binding"/>
    <property type="evidence" value="ECO:0007669"/>
    <property type="project" value="UniProtKB-KW"/>
</dbReference>
<dbReference type="AlphaFoldDB" id="A0A233VY63"/>
<dbReference type="RefSeq" id="WP_094202800.1">
    <property type="nucleotide sequence ID" value="NZ_NDYI01000017.1"/>
</dbReference>
<evidence type="ECO:0000259" key="5">
    <source>
        <dbReference type="PROSITE" id="PS51918"/>
    </source>
</evidence>
<dbReference type="PROSITE" id="PS51918">
    <property type="entry name" value="RADICAL_SAM"/>
    <property type="match status" value="1"/>
</dbReference>
<keyword evidence="3" id="KW-0408">Iron</keyword>
<accession>A0A233VY63</accession>
<dbReference type="Pfam" id="PF04055">
    <property type="entry name" value="Radical_SAM"/>
    <property type="match status" value="1"/>
</dbReference>
<gene>
    <name evidence="6" type="ORF">B9N56_06500</name>
</gene>
<dbReference type="Gene3D" id="3.20.20.70">
    <property type="entry name" value="Aldolase class I"/>
    <property type="match status" value="1"/>
</dbReference>
<dbReference type="EMBL" id="NDYI01000017">
    <property type="protein sequence ID" value="OXZ37338.1"/>
    <property type="molecule type" value="Genomic_DNA"/>
</dbReference>
<evidence type="ECO:0000256" key="2">
    <source>
        <dbReference type="ARBA" id="ARBA00022723"/>
    </source>
</evidence>
<keyword evidence="2" id="KW-0479">Metal-binding</keyword>
<evidence type="ECO:0000256" key="1">
    <source>
        <dbReference type="ARBA" id="ARBA00022691"/>
    </source>
</evidence>